<evidence type="ECO:0000313" key="2">
    <source>
        <dbReference type="Proteomes" id="UP000324832"/>
    </source>
</evidence>
<reference evidence="1 2" key="1">
    <citation type="submission" date="2017-07" db="EMBL/GenBank/DDBJ databases">
        <authorList>
            <person name="Talla V."/>
            <person name="Backstrom N."/>
        </authorList>
    </citation>
    <scope>NUCLEOTIDE SEQUENCE [LARGE SCALE GENOMIC DNA]</scope>
</reference>
<keyword evidence="2" id="KW-1185">Reference proteome</keyword>
<accession>A0A5E4Q6A6</accession>
<dbReference type="EMBL" id="FZQP02001759">
    <property type="protein sequence ID" value="VVC93734.1"/>
    <property type="molecule type" value="Genomic_DNA"/>
</dbReference>
<dbReference type="AlphaFoldDB" id="A0A5E4Q6A6"/>
<gene>
    <name evidence="1" type="ORF">LSINAPIS_LOCUS5861</name>
</gene>
<protein>
    <submittedName>
        <fullName evidence="1">Uncharacterized protein</fullName>
    </submittedName>
</protein>
<sequence>MFNNKYWLKPDIPTVSYCYAMFHGIEIYLRQHYSQPGDRRLVVMGTDKQT</sequence>
<name>A0A5E4Q6A6_9NEOP</name>
<evidence type="ECO:0000313" key="1">
    <source>
        <dbReference type="EMBL" id="VVC93734.1"/>
    </source>
</evidence>
<organism evidence="1 2">
    <name type="scientific">Leptidea sinapis</name>
    <dbReference type="NCBI Taxonomy" id="189913"/>
    <lineage>
        <taxon>Eukaryota</taxon>
        <taxon>Metazoa</taxon>
        <taxon>Ecdysozoa</taxon>
        <taxon>Arthropoda</taxon>
        <taxon>Hexapoda</taxon>
        <taxon>Insecta</taxon>
        <taxon>Pterygota</taxon>
        <taxon>Neoptera</taxon>
        <taxon>Endopterygota</taxon>
        <taxon>Lepidoptera</taxon>
        <taxon>Glossata</taxon>
        <taxon>Ditrysia</taxon>
        <taxon>Papilionoidea</taxon>
        <taxon>Pieridae</taxon>
        <taxon>Dismorphiinae</taxon>
        <taxon>Leptidea</taxon>
    </lineage>
</organism>
<proteinExistence type="predicted"/>
<dbReference type="Proteomes" id="UP000324832">
    <property type="component" value="Unassembled WGS sequence"/>
</dbReference>